<evidence type="ECO:0000256" key="5">
    <source>
        <dbReference type="ARBA" id="ARBA00022692"/>
    </source>
</evidence>
<evidence type="ECO:0000256" key="4">
    <source>
        <dbReference type="ARBA" id="ARBA00022475"/>
    </source>
</evidence>
<evidence type="ECO:0000313" key="12">
    <source>
        <dbReference type="EMBL" id="CAI8029851.1"/>
    </source>
</evidence>
<reference evidence="12" key="1">
    <citation type="submission" date="2023-03" db="EMBL/GenBank/DDBJ databases">
        <authorList>
            <person name="Steffen K."/>
            <person name="Cardenas P."/>
        </authorList>
    </citation>
    <scope>NUCLEOTIDE SEQUENCE</scope>
</reference>
<feature type="transmembrane region" description="Helical" evidence="10">
    <location>
        <begin position="226"/>
        <end position="245"/>
    </location>
</feature>
<keyword evidence="4" id="KW-1003">Cell membrane</keyword>
<dbReference type="Gene3D" id="1.20.1640.10">
    <property type="entry name" value="Multidrug efflux transporter AcrB transmembrane domain"/>
    <property type="match status" value="1"/>
</dbReference>
<feature type="transmembrane region" description="Helical" evidence="10">
    <location>
        <begin position="331"/>
        <end position="351"/>
    </location>
</feature>
<keyword evidence="5 10" id="KW-0812">Transmembrane</keyword>
<keyword evidence="7 10" id="KW-1133">Transmembrane helix</keyword>
<evidence type="ECO:0000256" key="8">
    <source>
        <dbReference type="ARBA" id="ARBA00023010"/>
    </source>
</evidence>
<name>A0AA35SJJ3_GEOBA</name>
<feature type="domain" description="Protein export membrane protein SecD/SecF C-terminal" evidence="11">
    <location>
        <begin position="212"/>
        <end position="384"/>
    </location>
</feature>
<dbReference type="Pfam" id="PF02355">
    <property type="entry name" value="SecD_SecF_C"/>
    <property type="match status" value="1"/>
</dbReference>
<evidence type="ECO:0000256" key="3">
    <source>
        <dbReference type="ARBA" id="ARBA00022448"/>
    </source>
</evidence>
<dbReference type="PRINTS" id="PR01755">
    <property type="entry name" value="SECFTRNLCASE"/>
</dbReference>
<dbReference type="Proteomes" id="UP001174909">
    <property type="component" value="Unassembled WGS sequence"/>
</dbReference>
<keyword evidence="6" id="KW-0653">Protein transport</keyword>
<dbReference type="NCBIfam" id="TIGR00916">
    <property type="entry name" value="2A0604s01"/>
    <property type="match status" value="1"/>
</dbReference>
<sequence length="391" mass="42666">MELLKNTNFDFISKHRSGFVISAVVIVIGLVFLVIHQGPNFGIDFRGGVKIQAKFNRAVTEAELQAKLTEIGYERVKIQIDASKNEAFVSMGYRPEFQQQLIDIPIMTDPGDATAIGLQVSRTAPKAHLLEIGESVQLIDGSMQQRNEIIARDDATENEAIQLTFARPFGIDLSENATIQVQASVGRILTDVLLEGDFQSPGGWQALAGGVNISEVGPSVGRDLKLAALWSVLGAIAILLLYISWRFEFRFAIGAIAALVHDVVITLGVFAVLSKEINLPTVAAFLTIIGYSLNDTIVVFDRIRENTQSLRGTDYITVLNRSINQSLSRTVITSLTTLFVVLVIFLITGSGEEINTFALALIVGILVGTYSSVFIASPILYLWNRGQPQQA</sequence>
<keyword evidence="9 10" id="KW-0472">Membrane</keyword>
<dbReference type="FunFam" id="1.20.1640.10:FF:000024">
    <property type="entry name" value="Multifunctional fusion protein"/>
    <property type="match status" value="1"/>
</dbReference>
<evidence type="ECO:0000256" key="10">
    <source>
        <dbReference type="SAM" id="Phobius"/>
    </source>
</evidence>
<dbReference type="InterPro" id="IPR022813">
    <property type="entry name" value="SecD/SecF_arch_bac"/>
</dbReference>
<feature type="transmembrane region" description="Helical" evidence="10">
    <location>
        <begin position="251"/>
        <end position="273"/>
    </location>
</feature>
<organism evidence="12 13">
    <name type="scientific">Geodia barretti</name>
    <name type="common">Barrett's horny sponge</name>
    <dbReference type="NCBI Taxonomy" id="519541"/>
    <lineage>
        <taxon>Eukaryota</taxon>
        <taxon>Metazoa</taxon>
        <taxon>Porifera</taxon>
        <taxon>Demospongiae</taxon>
        <taxon>Heteroscleromorpha</taxon>
        <taxon>Tetractinellida</taxon>
        <taxon>Astrophorina</taxon>
        <taxon>Geodiidae</taxon>
        <taxon>Geodia</taxon>
    </lineage>
</organism>
<dbReference type="InterPro" id="IPR022646">
    <property type="entry name" value="SecD/SecF_CS"/>
</dbReference>
<dbReference type="GO" id="GO:0015450">
    <property type="term" value="F:protein-transporting ATPase activity"/>
    <property type="evidence" value="ECO:0007669"/>
    <property type="project" value="InterPro"/>
</dbReference>
<evidence type="ECO:0000256" key="6">
    <source>
        <dbReference type="ARBA" id="ARBA00022927"/>
    </source>
</evidence>
<keyword evidence="3" id="KW-0813">Transport</keyword>
<comment type="caution">
    <text evidence="12">The sequence shown here is derived from an EMBL/GenBank/DDBJ whole genome shotgun (WGS) entry which is preliminary data.</text>
</comment>
<dbReference type="GO" id="GO:0006886">
    <property type="term" value="P:intracellular protein transport"/>
    <property type="evidence" value="ECO:0007669"/>
    <property type="project" value="InterPro"/>
</dbReference>
<dbReference type="Pfam" id="PF07549">
    <property type="entry name" value="Sec_GG"/>
    <property type="match status" value="1"/>
</dbReference>
<feature type="transmembrane region" description="Helical" evidence="10">
    <location>
        <begin position="18"/>
        <end position="36"/>
    </location>
</feature>
<feature type="transmembrane region" description="Helical" evidence="10">
    <location>
        <begin position="357"/>
        <end position="383"/>
    </location>
</feature>
<proteinExistence type="inferred from homology"/>
<evidence type="ECO:0000259" key="11">
    <source>
        <dbReference type="Pfam" id="PF02355"/>
    </source>
</evidence>
<protein>
    <recommendedName>
        <fullName evidence="2">Protein translocase subunit SecF</fullName>
    </recommendedName>
</protein>
<evidence type="ECO:0000256" key="2">
    <source>
        <dbReference type="ARBA" id="ARBA00015792"/>
    </source>
</evidence>
<dbReference type="SUPFAM" id="SSF82866">
    <property type="entry name" value="Multidrug efflux transporter AcrB transmembrane domain"/>
    <property type="match status" value="1"/>
</dbReference>
<dbReference type="PANTHER" id="PTHR30081:SF8">
    <property type="entry name" value="PROTEIN TRANSLOCASE SUBUNIT SECF"/>
    <property type="match status" value="1"/>
</dbReference>
<dbReference type="InterPro" id="IPR022645">
    <property type="entry name" value="SecD/SecF_bac"/>
</dbReference>
<dbReference type="InterPro" id="IPR048634">
    <property type="entry name" value="SecD_SecF_C"/>
</dbReference>
<dbReference type="PANTHER" id="PTHR30081">
    <property type="entry name" value="PROTEIN-EXPORT MEMBRANE PROTEIN SEC"/>
    <property type="match status" value="1"/>
</dbReference>
<gene>
    <name evidence="12" type="ORF">GBAR_LOCUS16937</name>
</gene>
<dbReference type="AlphaFoldDB" id="A0AA35SJJ3"/>
<dbReference type="HAMAP" id="MF_01464_B">
    <property type="entry name" value="SecF_B"/>
    <property type="match status" value="1"/>
</dbReference>
<dbReference type="InterPro" id="IPR005665">
    <property type="entry name" value="SecF_bac"/>
</dbReference>
<evidence type="ECO:0000256" key="9">
    <source>
        <dbReference type="ARBA" id="ARBA00023136"/>
    </source>
</evidence>
<dbReference type="GO" id="GO:0005886">
    <property type="term" value="C:plasma membrane"/>
    <property type="evidence" value="ECO:0007669"/>
    <property type="project" value="UniProtKB-SubCell"/>
</dbReference>
<evidence type="ECO:0000313" key="13">
    <source>
        <dbReference type="Proteomes" id="UP001174909"/>
    </source>
</evidence>
<dbReference type="EMBL" id="CASHTH010002442">
    <property type="protein sequence ID" value="CAI8029851.1"/>
    <property type="molecule type" value="Genomic_DNA"/>
</dbReference>
<keyword evidence="8" id="KW-0811">Translocation</keyword>
<accession>A0AA35SJJ3</accession>
<dbReference type="NCBIfam" id="TIGR00966">
    <property type="entry name" value="transloc_SecF"/>
    <property type="match status" value="1"/>
</dbReference>
<evidence type="ECO:0000256" key="7">
    <source>
        <dbReference type="ARBA" id="ARBA00022989"/>
    </source>
</evidence>
<keyword evidence="13" id="KW-1185">Reference proteome</keyword>
<comment type="subcellular location">
    <subcellularLocation>
        <location evidence="1">Cell membrane</location>
        <topology evidence="1">Multi-pass membrane protein</topology>
    </subcellularLocation>
</comment>
<evidence type="ECO:0000256" key="1">
    <source>
        <dbReference type="ARBA" id="ARBA00004651"/>
    </source>
</evidence>
<dbReference type="InterPro" id="IPR055344">
    <property type="entry name" value="SecD_SecF_C_bact"/>
</dbReference>